<evidence type="ECO:0000313" key="3">
    <source>
        <dbReference type="Proteomes" id="UP000807159"/>
    </source>
</evidence>
<feature type="compositionally biased region" description="Basic and acidic residues" evidence="1">
    <location>
        <begin position="42"/>
        <end position="59"/>
    </location>
</feature>
<reference evidence="2" key="1">
    <citation type="journal article" date="2021" name="J. Hered.">
        <title>Genome Assembly of Salicaceae Populus deltoides (Eastern Cottonwood) I-69 Based on Nanopore Sequencing and Hi-C Technologies.</title>
        <authorList>
            <person name="Bai S."/>
            <person name="Wu H."/>
            <person name="Zhang J."/>
            <person name="Pan Z."/>
            <person name="Zhao W."/>
            <person name="Li Z."/>
            <person name="Tong C."/>
        </authorList>
    </citation>
    <scope>NUCLEOTIDE SEQUENCE</scope>
    <source>
        <tissue evidence="2">Leaf</tissue>
    </source>
</reference>
<evidence type="ECO:0000313" key="2">
    <source>
        <dbReference type="EMBL" id="KAH8494028.1"/>
    </source>
</evidence>
<evidence type="ECO:0000256" key="1">
    <source>
        <dbReference type="SAM" id="MobiDB-lite"/>
    </source>
</evidence>
<feature type="compositionally biased region" description="Basic and acidic residues" evidence="1">
    <location>
        <begin position="68"/>
        <end position="84"/>
    </location>
</feature>
<proteinExistence type="predicted"/>
<sequence>MTRNLEKRSSAGNGSPSRNSGGSGKVVSRSTTGKKSPPTPENIDRKMSNSRSAAKDEKPNGSIVVVDRQIRQVDSTRDQSEKEVGVANSSVLVVASEGEKEDDFFAMKGTKQNSKDESSVILRELKPNLRKG</sequence>
<feature type="compositionally biased region" description="Low complexity" evidence="1">
    <location>
        <begin position="10"/>
        <end position="20"/>
    </location>
</feature>
<comment type="caution">
    <text evidence="2">The sequence shown here is derived from an EMBL/GenBank/DDBJ whole genome shotgun (WGS) entry which is preliminary data.</text>
</comment>
<dbReference type="EMBL" id="JACEGQ020000011">
    <property type="protein sequence ID" value="KAH8494028.1"/>
    <property type="molecule type" value="Genomic_DNA"/>
</dbReference>
<feature type="region of interest" description="Disordered" evidence="1">
    <location>
        <begin position="1"/>
        <end position="84"/>
    </location>
</feature>
<gene>
    <name evidence="2" type="ORF">H0E87_020692</name>
</gene>
<organism evidence="2 3">
    <name type="scientific">Populus deltoides</name>
    <name type="common">Eastern poplar</name>
    <name type="synonym">Eastern cottonwood</name>
    <dbReference type="NCBI Taxonomy" id="3696"/>
    <lineage>
        <taxon>Eukaryota</taxon>
        <taxon>Viridiplantae</taxon>
        <taxon>Streptophyta</taxon>
        <taxon>Embryophyta</taxon>
        <taxon>Tracheophyta</taxon>
        <taxon>Spermatophyta</taxon>
        <taxon>Magnoliopsida</taxon>
        <taxon>eudicotyledons</taxon>
        <taxon>Gunneridae</taxon>
        <taxon>Pentapetalae</taxon>
        <taxon>rosids</taxon>
        <taxon>fabids</taxon>
        <taxon>Malpighiales</taxon>
        <taxon>Salicaceae</taxon>
        <taxon>Saliceae</taxon>
        <taxon>Populus</taxon>
    </lineage>
</organism>
<name>A0A8T2XLM8_POPDE</name>
<keyword evidence="3" id="KW-1185">Reference proteome</keyword>
<dbReference type="Proteomes" id="UP000807159">
    <property type="component" value="Chromosome 11"/>
</dbReference>
<protein>
    <submittedName>
        <fullName evidence="2">Uncharacterized protein</fullName>
    </submittedName>
</protein>
<dbReference type="AlphaFoldDB" id="A0A8T2XLM8"/>
<accession>A0A8T2XLM8</accession>